<dbReference type="Proteomes" id="UP000593577">
    <property type="component" value="Unassembled WGS sequence"/>
</dbReference>
<accession>A0A7J8WZ00</accession>
<dbReference type="AlphaFoldDB" id="A0A7J8WZ00"/>
<feature type="non-terminal residue" evidence="2">
    <location>
        <position position="152"/>
    </location>
</feature>
<name>A0A7J8WZ00_GOSAI</name>
<feature type="region of interest" description="Disordered" evidence="1">
    <location>
        <begin position="122"/>
        <end position="142"/>
    </location>
</feature>
<sequence length="152" mass="17521">HNYFGFSGVFSVSLPKVSGNGEVAKRRLGNYTRDYRHRRRRLIYVWLVVSSRQLDIDRVVKGAQWTFNNHLLVFHRLQDNENPMQFGDFIGSFVEYYAVSNSNGYKNILRIKEGFSGSKDGLGHHVMNAGKEERRQGGPPRRGVLGYVRQES</sequence>
<proteinExistence type="predicted"/>
<gene>
    <name evidence="2" type="ORF">Goari_011983</name>
</gene>
<evidence type="ECO:0000256" key="1">
    <source>
        <dbReference type="SAM" id="MobiDB-lite"/>
    </source>
</evidence>
<dbReference type="EMBL" id="JABFAA010000004">
    <property type="protein sequence ID" value="MBA0680275.1"/>
    <property type="molecule type" value="Genomic_DNA"/>
</dbReference>
<reference evidence="2 3" key="1">
    <citation type="journal article" date="2019" name="Genome Biol. Evol.">
        <title>Insights into the evolution of the New World diploid cottons (Gossypium, subgenus Houzingenia) based on genome sequencing.</title>
        <authorList>
            <person name="Grover C.E."/>
            <person name="Arick M.A. 2nd"/>
            <person name="Thrash A."/>
            <person name="Conover J.L."/>
            <person name="Sanders W.S."/>
            <person name="Peterson D.G."/>
            <person name="Frelichowski J.E."/>
            <person name="Scheffler J.A."/>
            <person name="Scheffler B.E."/>
            <person name="Wendel J.F."/>
        </authorList>
    </citation>
    <scope>NUCLEOTIDE SEQUENCE [LARGE SCALE GENOMIC DNA]</scope>
    <source>
        <strain evidence="2">185</strain>
        <tissue evidence="2">Leaf</tissue>
    </source>
</reference>
<comment type="caution">
    <text evidence="2">The sequence shown here is derived from an EMBL/GenBank/DDBJ whole genome shotgun (WGS) entry which is preliminary data.</text>
</comment>
<evidence type="ECO:0008006" key="4">
    <source>
        <dbReference type="Google" id="ProtNLM"/>
    </source>
</evidence>
<evidence type="ECO:0000313" key="3">
    <source>
        <dbReference type="Proteomes" id="UP000593577"/>
    </source>
</evidence>
<keyword evidence="3" id="KW-1185">Reference proteome</keyword>
<evidence type="ECO:0000313" key="2">
    <source>
        <dbReference type="EMBL" id="MBA0680275.1"/>
    </source>
</evidence>
<organism evidence="2 3">
    <name type="scientific">Gossypium aridum</name>
    <name type="common">American cotton</name>
    <name type="synonym">Erioxylum aridum</name>
    <dbReference type="NCBI Taxonomy" id="34290"/>
    <lineage>
        <taxon>Eukaryota</taxon>
        <taxon>Viridiplantae</taxon>
        <taxon>Streptophyta</taxon>
        <taxon>Embryophyta</taxon>
        <taxon>Tracheophyta</taxon>
        <taxon>Spermatophyta</taxon>
        <taxon>Magnoliopsida</taxon>
        <taxon>eudicotyledons</taxon>
        <taxon>Gunneridae</taxon>
        <taxon>Pentapetalae</taxon>
        <taxon>rosids</taxon>
        <taxon>malvids</taxon>
        <taxon>Malvales</taxon>
        <taxon>Malvaceae</taxon>
        <taxon>Malvoideae</taxon>
        <taxon>Gossypium</taxon>
    </lineage>
</organism>
<protein>
    <recommendedName>
        <fullName evidence="4">DUF4283 domain-containing protein</fullName>
    </recommendedName>
</protein>